<dbReference type="Proteomes" id="UP001445335">
    <property type="component" value="Unassembled WGS sequence"/>
</dbReference>
<name>A0AAW1RP90_9CHLO</name>
<dbReference type="PROSITE" id="PS50198">
    <property type="entry name" value="PPIC_PPIASE_2"/>
    <property type="match status" value="1"/>
</dbReference>
<dbReference type="InterPro" id="IPR046357">
    <property type="entry name" value="PPIase_dom_sf"/>
</dbReference>
<evidence type="ECO:0000256" key="1">
    <source>
        <dbReference type="ARBA" id="ARBA00000971"/>
    </source>
</evidence>
<dbReference type="InterPro" id="IPR023058">
    <property type="entry name" value="PPIase_PpiC_CS"/>
</dbReference>
<dbReference type="AlphaFoldDB" id="A0AAW1RP90"/>
<dbReference type="PANTHER" id="PTHR10657:SF4">
    <property type="entry name" value="PEPTIDYL-PROLYL CIS-TRANS ISOMERASE-RELATED"/>
    <property type="match status" value="1"/>
</dbReference>
<evidence type="ECO:0000256" key="5">
    <source>
        <dbReference type="ARBA" id="ARBA00054757"/>
    </source>
</evidence>
<dbReference type="EC" id="5.2.1.8" evidence="7"/>
<dbReference type="GO" id="GO:0005634">
    <property type="term" value="C:nucleus"/>
    <property type="evidence" value="ECO:0007669"/>
    <property type="project" value="TreeGrafter"/>
</dbReference>
<dbReference type="PROSITE" id="PS01096">
    <property type="entry name" value="PPIC_PPIASE_1"/>
    <property type="match status" value="1"/>
</dbReference>
<organism evidence="11 12">
    <name type="scientific">Elliptochloris bilobata</name>
    <dbReference type="NCBI Taxonomy" id="381761"/>
    <lineage>
        <taxon>Eukaryota</taxon>
        <taxon>Viridiplantae</taxon>
        <taxon>Chlorophyta</taxon>
        <taxon>core chlorophytes</taxon>
        <taxon>Trebouxiophyceae</taxon>
        <taxon>Trebouxiophyceae incertae sedis</taxon>
        <taxon>Elliptochloris clade</taxon>
        <taxon>Elliptochloris</taxon>
    </lineage>
</organism>
<dbReference type="FunFam" id="3.10.50.40:FF:000010">
    <property type="entry name" value="Peptidyl-prolyl cis-trans isomerase Pin1"/>
    <property type="match status" value="1"/>
</dbReference>
<dbReference type="GO" id="GO:0005829">
    <property type="term" value="C:cytosol"/>
    <property type="evidence" value="ECO:0007669"/>
    <property type="project" value="TreeGrafter"/>
</dbReference>
<comment type="function">
    <text evidence="5">Prolyl cis/trans isomerase with specificity for phospho-Ser-Pro bonds.</text>
</comment>
<comment type="similarity">
    <text evidence="2">Belongs to the PpiC/parvulin rotamase family.</text>
</comment>
<dbReference type="InterPro" id="IPR008984">
    <property type="entry name" value="SMAD_FHA_dom_sf"/>
</dbReference>
<dbReference type="InterPro" id="IPR051370">
    <property type="entry name" value="PPIase_Pin1"/>
</dbReference>
<dbReference type="SUPFAM" id="SSF49879">
    <property type="entry name" value="SMAD/FHA domain"/>
    <property type="match status" value="1"/>
</dbReference>
<dbReference type="Gene3D" id="3.10.50.40">
    <property type="match status" value="1"/>
</dbReference>
<dbReference type="GO" id="GO:0003755">
    <property type="term" value="F:peptidyl-prolyl cis-trans isomerase activity"/>
    <property type="evidence" value="ECO:0007669"/>
    <property type="project" value="UniProtKB-UniRule"/>
</dbReference>
<evidence type="ECO:0000256" key="8">
    <source>
        <dbReference type="SAM" id="MobiDB-lite"/>
    </source>
</evidence>
<evidence type="ECO:0000259" key="9">
    <source>
        <dbReference type="PROSITE" id="PS50006"/>
    </source>
</evidence>
<keyword evidence="4 6" id="KW-0413">Isomerase</keyword>
<gene>
    <name evidence="11" type="ORF">WJX81_005262</name>
</gene>
<dbReference type="InterPro" id="IPR000253">
    <property type="entry name" value="FHA_dom"/>
</dbReference>
<dbReference type="PANTHER" id="PTHR10657">
    <property type="entry name" value="PEPTIDYL-PROLYL CIS-TRANS ISOMERASE"/>
    <property type="match status" value="1"/>
</dbReference>
<keyword evidence="12" id="KW-1185">Reference proteome</keyword>
<comment type="caution">
    <text evidence="11">The sequence shown here is derived from an EMBL/GenBank/DDBJ whole genome shotgun (WGS) entry which is preliminary data.</text>
</comment>
<dbReference type="Pfam" id="PF00498">
    <property type="entry name" value="FHA"/>
    <property type="match status" value="1"/>
</dbReference>
<proteinExistence type="inferred from homology"/>
<dbReference type="InterPro" id="IPR000297">
    <property type="entry name" value="PPIase_PpiC"/>
</dbReference>
<evidence type="ECO:0000256" key="4">
    <source>
        <dbReference type="ARBA" id="ARBA00023235"/>
    </source>
</evidence>
<evidence type="ECO:0000313" key="12">
    <source>
        <dbReference type="Proteomes" id="UP001445335"/>
    </source>
</evidence>
<feature type="compositionally biased region" description="Basic residues" evidence="8">
    <location>
        <begin position="139"/>
        <end position="149"/>
    </location>
</feature>
<sequence length="245" mass="26591">MVFQPPNWASQPCRTATLHVLDTDGKETAALPVDGQVATVFGRTPACVDVVLADVSCSGQHAVLVHHQDARIFVIDLQSRTGTFLNGKRLAPNKPTALINGSRLSFGSLAGTYVLECEASGLKRRHSGEGMDHKHNVRASHLLVKHRDSRRPSSWKEPTVTRTKEEALEKVQAFRNQLASGRADFADLAGRESHCSSAKRGGDLGEFGPGQMQKPFEDATYALQVGELSEPVFTDSGVHLILRTA</sequence>
<keyword evidence="3 6" id="KW-0697">Rotamase</keyword>
<comment type="catalytic activity">
    <reaction evidence="1 7">
        <text>[protein]-peptidylproline (omega=180) = [protein]-peptidylproline (omega=0)</text>
        <dbReference type="Rhea" id="RHEA:16237"/>
        <dbReference type="Rhea" id="RHEA-COMP:10747"/>
        <dbReference type="Rhea" id="RHEA-COMP:10748"/>
        <dbReference type="ChEBI" id="CHEBI:83833"/>
        <dbReference type="ChEBI" id="CHEBI:83834"/>
        <dbReference type="EC" id="5.2.1.8"/>
    </reaction>
</comment>
<evidence type="ECO:0000256" key="7">
    <source>
        <dbReference type="RuleBase" id="RU363014"/>
    </source>
</evidence>
<accession>A0AAW1RP90</accession>
<reference evidence="11 12" key="1">
    <citation type="journal article" date="2024" name="Nat. Commun.">
        <title>Phylogenomics reveals the evolutionary origins of lichenization in chlorophyte algae.</title>
        <authorList>
            <person name="Puginier C."/>
            <person name="Libourel C."/>
            <person name="Otte J."/>
            <person name="Skaloud P."/>
            <person name="Haon M."/>
            <person name="Grisel S."/>
            <person name="Petersen M."/>
            <person name="Berrin J.G."/>
            <person name="Delaux P.M."/>
            <person name="Dal Grande F."/>
            <person name="Keller J."/>
        </authorList>
    </citation>
    <scope>NUCLEOTIDE SEQUENCE [LARGE SCALE GENOMIC DNA]</scope>
    <source>
        <strain evidence="11 12">SAG 245.80</strain>
    </source>
</reference>
<dbReference type="Gene3D" id="2.60.200.20">
    <property type="match status" value="1"/>
</dbReference>
<dbReference type="SMART" id="SM00240">
    <property type="entry name" value="FHA"/>
    <property type="match status" value="1"/>
</dbReference>
<dbReference type="PROSITE" id="PS50006">
    <property type="entry name" value="FHA_DOMAIN"/>
    <property type="match status" value="1"/>
</dbReference>
<dbReference type="Pfam" id="PF00639">
    <property type="entry name" value="Rotamase"/>
    <property type="match status" value="1"/>
</dbReference>
<evidence type="ECO:0000313" key="11">
    <source>
        <dbReference type="EMBL" id="KAK9835370.1"/>
    </source>
</evidence>
<protein>
    <recommendedName>
        <fullName evidence="7">Peptidyl-prolyl cis-trans isomerase</fullName>
        <ecNumber evidence="7">5.2.1.8</ecNumber>
    </recommendedName>
</protein>
<evidence type="ECO:0000256" key="3">
    <source>
        <dbReference type="ARBA" id="ARBA00023110"/>
    </source>
</evidence>
<feature type="domain" description="PpiC" evidence="10">
    <location>
        <begin position="134"/>
        <end position="245"/>
    </location>
</feature>
<evidence type="ECO:0000256" key="6">
    <source>
        <dbReference type="PROSITE-ProRule" id="PRU00278"/>
    </source>
</evidence>
<dbReference type="EMBL" id="JALJOU010000028">
    <property type="protein sequence ID" value="KAK9835370.1"/>
    <property type="molecule type" value="Genomic_DNA"/>
</dbReference>
<feature type="domain" description="FHA" evidence="9">
    <location>
        <begin position="39"/>
        <end position="90"/>
    </location>
</feature>
<feature type="region of interest" description="Disordered" evidence="8">
    <location>
        <begin position="139"/>
        <end position="160"/>
    </location>
</feature>
<evidence type="ECO:0000259" key="10">
    <source>
        <dbReference type="PROSITE" id="PS50198"/>
    </source>
</evidence>
<evidence type="ECO:0000256" key="2">
    <source>
        <dbReference type="ARBA" id="ARBA00007656"/>
    </source>
</evidence>
<dbReference type="SUPFAM" id="SSF54534">
    <property type="entry name" value="FKBP-like"/>
    <property type="match status" value="1"/>
</dbReference>